<dbReference type="Proteomes" id="UP001153636">
    <property type="component" value="Chromosome 8"/>
</dbReference>
<protein>
    <submittedName>
        <fullName evidence="1">Uncharacterized protein</fullName>
    </submittedName>
</protein>
<evidence type="ECO:0000313" key="2">
    <source>
        <dbReference type="Proteomes" id="UP001153636"/>
    </source>
</evidence>
<reference evidence="1" key="1">
    <citation type="submission" date="2022-01" db="EMBL/GenBank/DDBJ databases">
        <authorList>
            <person name="King R."/>
        </authorList>
    </citation>
    <scope>NUCLEOTIDE SEQUENCE</scope>
</reference>
<evidence type="ECO:0000313" key="1">
    <source>
        <dbReference type="EMBL" id="CAH1114703.1"/>
    </source>
</evidence>
<keyword evidence="2" id="KW-1185">Reference proteome</keyword>
<dbReference type="EMBL" id="OV651820">
    <property type="protein sequence ID" value="CAH1114703.1"/>
    <property type="molecule type" value="Genomic_DNA"/>
</dbReference>
<organism evidence="1 2">
    <name type="scientific">Psylliodes chrysocephalus</name>
    <dbReference type="NCBI Taxonomy" id="3402493"/>
    <lineage>
        <taxon>Eukaryota</taxon>
        <taxon>Metazoa</taxon>
        <taxon>Ecdysozoa</taxon>
        <taxon>Arthropoda</taxon>
        <taxon>Hexapoda</taxon>
        <taxon>Insecta</taxon>
        <taxon>Pterygota</taxon>
        <taxon>Neoptera</taxon>
        <taxon>Endopterygota</taxon>
        <taxon>Coleoptera</taxon>
        <taxon>Polyphaga</taxon>
        <taxon>Cucujiformia</taxon>
        <taxon>Chrysomeloidea</taxon>
        <taxon>Chrysomelidae</taxon>
        <taxon>Galerucinae</taxon>
        <taxon>Alticini</taxon>
        <taxon>Psylliodes</taxon>
    </lineage>
</organism>
<proteinExistence type="predicted"/>
<gene>
    <name evidence="1" type="ORF">PSYICH_LOCUS14892</name>
</gene>
<sequence length="150" mass="18317">MTRYMPDTYVCCETCVERWNLFFENVVRDVVYYQYQLRVYISAIVMEYLPEEKDWLDKKEEIIAATAILFALLYESREYWVHPINQSRQEHGAFHVLWPEFSIDDERCKMDIKMTKKEFDILYDLLETKLKKQNTYFREAISPEERLLLT</sequence>
<accession>A0A9P0D4U6</accession>
<dbReference type="AlphaFoldDB" id="A0A9P0D4U6"/>
<name>A0A9P0D4U6_9CUCU</name>
<dbReference type="OrthoDB" id="8195499at2759"/>